<sequence>MAEILKEWLTERLQKPITWDADSFGRIMRNGHIVASVLLSYYVINEEKYFLIRISDSIEDVKSNWKYLKEWLRELEINMTDTDLDGVMDGKGTVLLRLFYQLFLHLDKKDRIDFIKRERKNVSSLVSKMGQRFQVQKIDEEEDPAVVHLSKPLLNEQHFIEWQRKKTEQVKDTYDYIRHKYSKILQKIEETKTPMQYKAPKSKKMPDKDKKDMEIFSQRYPCKSKNYTYQELLDLDLNVAERRRTLIGSEWAQNYMDNLYTKINKKSDSEEFQKQMRNVLSGSLWDMSVNEEETKLDTDLAKKVMKLSQFEKQMCTQIMETKQQARNLFRNRVHAQKEFAEQREQQFNQYLDNVKEQIQLEVVELDFEKQRQIMLHKKLYAEKMKRKRQHYYEICYETMLSIVDYATRYAYYKRLIGDEIPEHYIHEWKSLYFKKQPIFEILTPTEDLLKEPGFEEEVCLEEEEIIRLELDRQEAMNDSEFLEYHTYTGPWALEGLIPNFEPESEERKYEYIGMRVLGHVVYTLLEIKYPYPPPRPPADLPDFSAKALLRNLPDKSITSAMQILLNLQKIHVVRLEAAINFCLKQFKTEMVGCTEIELSFDKFIAAAQEEPDRELIRLIKTEDESTSKSSDANVAPVTGPLAANTKQTQTPKTIPEEDIKLSPAADLGKYAYEILSIGDSLSDYLLAAMIVEYIKDQDDIKGFVIVNYPNSYREAQILEETFSGRPPPNEENLDDRDEIYLEESIAKHRKKEKDPHKEIRISKLVIDPHKKKIQKPFESYFTCYIQLKETEDILQELVIWDLNEENSELIDRFYAILGINYSMYYEVIEKEFLAQICKYIIGDYLMPLKSSDTLFGENVLSALDFPSSDDKRMKTKIVKSDVSNAKSRERLGQGSKMSKLSITLETVKAVSSTDMMVDDTLIECEPPVEEDDKSFDSYEEAKVLAGEEDWDYAEIPIIDFVGVALATCWEQLEKIYINDMKQLLFAIRLQLNCLVPYARFIKDKMEQIITLPSHKQDLVSKFQRDYNEFENDWRDVNITKNEWHCRVKELQNKLYHICDERKLHAERQRQSLIMENWAMEELTSMVNTYISCMQAELNRSVLTFQAFHDFYYAQLKRLPPNDRLSCKDLTKIYRDTDETSGSKKGGEDKVFRQLKSAFLELQLKDIEIDYSNNPFNLIIENNVKFALKLIKETNDSYRTLISREYTEYAKLAPLAKKKEDNASEESISSEEVFKQNALKCIEEWTMGINGEMFRACQRILALQYKCYRDMKLFNDYIYRTFMEVQNDINNYYLNEIKSVDRLCKYIQLAVENGRKITESLILEHDSFIIDPNLLQFPPPAPPSGLLKVDDYVTDVEFKVSQLARLRTQFKIVAPTGITLQQSFIYLLQDFIFFGKETCEGSLVPEAWKRVNPELVSKLVFLLFGETAYIDWRDFLIYCLNIRYPTVDELLQVRHDFRCIDQNSTELISRDDFIKEELWFEQDFDIEDPCAQLRKNLIKHFLFELYETSENMMNYSAFLLAFCKNPDPIEGFTSALSMAIGKKTCSSIDECQEVVCKMMKEKKYRDDCLACALKCTQQFLDKVINSVVDTCEGTTVIELEYIPPVEEKKPGKGKGKEKPPAKSKKVGETDSESQSARLVKQKSLLLASKSKTTQSAADVKTTFICQPCAADEVEQKPDEKEAVEEEHKSDSPREDPNLAYAVSQQVIWKVLRICLPWQFQLLPEERVTPYVEQVEEVMKRLALETDSGDIYVCHFVTEPNVWHRRSASTLHDCLDVPPPRERRSPWLLLILVLVLLYYVYYCRIGNTYFALSNLEKADEMVRSEDTTVVVKKERTVPTPKTPSTELPCGANGCDIQAISKPPPKVLRGRLEWNNTETKVKMTRDHYPTVRLGGHHIPSDCQSRHKVAIIVPYRDNEKTLNVFLFNIHPFLMRQKIEYRIFVIEQTGPDGLNKGSLLNAGYLQALRFGSWHCLIFHDVDLLPMDERILYTCPTYPRHMSTYVQGQANQYVSRSKYKLFGGVVAMTDRHFLQVNGYSNTFWGCRGADSDIYWRIRLMGFRVVRYNKKIAVYIKLPYQPKRRSDADFDNNGHELAYPASRQRQQQFRMDGISTIRYKVMDIQQRILYTHVVVDLGPTPNYTTARIL</sequence>
<gene>
    <name evidence="1" type="ORF">MSG28_013080</name>
</gene>
<protein>
    <submittedName>
        <fullName evidence="1">Uncharacterized protein</fullName>
    </submittedName>
</protein>
<dbReference type="EMBL" id="CM046123">
    <property type="protein sequence ID" value="KAI8439239.1"/>
    <property type="molecule type" value="Genomic_DNA"/>
</dbReference>
<proteinExistence type="predicted"/>
<keyword evidence="2" id="KW-1185">Reference proteome</keyword>
<name>A0ACC0KSD7_CHOFU</name>
<evidence type="ECO:0000313" key="2">
    <source>
        <dbReference type="Proteomes" id="UP001064048"/>
    </source>
</evidence>
<accession>A0ACC0KSD7</accession>
<reference evidence="1 2" key="1">
    <citation type="journal article" date="2022" name="Genome Biol. Evol.">
        <title>The Spruce Budworm Genome: Reconstructing the Evolutionary History of Antifreeze Proteins.</title>
        <authorList>
            <person name="Beliveau C."/>
            <person name="Gagne P."/>
            <person name="Picq S."/>
            <person name="Vernygora O."/>
            <person name="Keeling C.I."/>
            <person name="Pinkney K."/>
            <person name="Doucet D."/>
            <person name="Wen F."/>
            <person name="Johnston J.S."/>
            <person name="Maaroufi H."/>
            <person name="Boyle B."/>
            <person name="Laroche J."/>
            <person name="Dewar K."/>
            <person name="Juretic N."/>
            <person name="Blackburn G."/>
            <person name="Nisole A."/>
            <person name="Brunet B."/>
            <person name="Brandao M."/>
            <person name="Lumley L."/>
            <person name="Duan J."/>
            <person name="Quan G."/>
            <person name="Lucarotti C.J."/>
            <person name="Roe A.D."/>
            <person name="Sperling F.A.H."/>
            <person name="Levesque R.C."/>
            <person name="Cusson M."/>
        </authorList>
    </citation>
    <scope>NUCLEOTIDE SEQUENCE [LARGE SCALE GENOMIC DNA]</scope>
    <source>
        <strain evidence="1">Glfc:IPQL:Cfum</strain>
    </source>
</reference>
<evidence type="ECO:0000313" key="1">
    <source>
        <dbReference type="EMBL" id="KAI8439239.1"/>
    </source>
</evidence>
<dbReference type="Proteomes" id="UP001064048">
    <property type="component" value="Chromosome 23"/>
</dbReference>
<comment type="caution">
    <text evidence="1">The sequence shown here is derived from an EMBL/GenBank/DDBJ whole genome shotgun (WGS) entry which is preliminary data.</text>
</comment>
<organism evidence="1 2">
    <name type="scientific">Choristoneura fumiferana</name>
    <name type="common">Spruce budworm moth</name>
    <name type="synonym">Archips fumiferana</name>
    <dbReference type="NCBI Taxonomy" id="7141"/>
    <lineage>
        <taxon>Eukaryota</taxon>
        <taxon>Metazoa</taxon>
        <taxon>Ecdysozoa</taxon>
        <taxon>Arthropoda</taxon>
        <taxon>Hexapoda</taxon>
        <taxon>Insecta</taxon>
        <taxon>Pterygota</taxon>
        <taxon>Neoptera</taxon>
        <taxon>Endopterygota</taxon>
        <taxon>Lepidoptera</taxon>
        <taxon>Glossata</taxon>
        <taxon>Ditrysia</taxon>
        <taxon>Tortricoidea</taxon>
        <taxon>Tortricidae</taxon>
        <taxon>Tortricinae</taxon>
        <taxon>Choristoneura</taxon>
    </lineage>
</organism>